<gene>
    <name evidence="2" type="ORF">BpHYR1_037659</name>
</gene>
<accession>A0A3M7RQ43</accession>
<feature type="chain" id="PRO_5018288914" description="Secreted protein" evidence="1">
    <location>
        <begin position="20"/>
        <end position="79"/>
    </location>
</feature>
<dbReference type="AlphaFoldDB" id="A0A3M7RQ43"/>
<evidence type="ECO:0008006" key="4">
    <source>
        <dbReference type="Google" id="ProtNLM"/>
    </source>
</evidence>
<dbReference type="Proteomes" id="UP000276133">
    <property type="component" value="Unassembled WGS sequence"/>
</dbReference>
<sequence>MRTITFSIVLKCVVVFVRTSIKYERQTLTLDATIKVVPCCIHKTNFKVIEKKIIFGIYFNLIRLNYYKQNFTKCLENKL</sequence>
<evidence type="ECO:0000313" key="3">
    <source>
        <dbReference type="Proteomes" id="UP000276133"/>
    </source>
</evidence>
<evidence type="ECO:0000256" key="1">
    <source>
        <dbReference type="SAM" id="SignalP"/>
    </source>
</evidence>
<feature type="signal peptide" evidence="1">
    <location>
        <begin position="1"/>
        <end position="19"/>
    </location>
</feature>
<reference evidence="2 3" key="1">
    <citation type="journal article" date="2018" name="Sci. Rep.">
        <title>Genomic signatures of local adaptation to the degree of environmental predictability in rotifers.</title>
        <authorList>
            <person name="Franch-Gras L."/>
            <person name="Hahn C."/>
            <person name="Garcia-Roger E.M."/>
            <person name="Carmona M.J."/>
            <person name="Serra M."/>
            <person name="Gomez A."/>
        </authorList>
    </citation>
    <scope>NUCLEOTIDE SEQUENCE [LARGE SCALE GENOMIC DNA]</scope>
    <source>
        <strain evidence="2">HYR1</strain>
    </source>
</reference>
<organism evidence="2 3">
    <name type="scientific">Brachionus plicatilis</name>
    <name type="common">Marine rotifer</name>
    <name type="synonym">Brachionus muelleri</name>
    <dbReference type="NCBI Taxonomy" id="10195"/>
    <lineage>
        <taxon>Eukaryota</taxon>
        <taxon>Metazoa</taxon>
        <taxon>Spiralia</taxon>
        <taxon>Gnathifera</taxon>
        <taxon>Rotifera</taxon>
        <taxon>Eurotatoria</taxon>
        <taxon>Monogononta</taxon>
        <taxon>Pseudotrocha</taxon>
        <taxon>Ploima</taxon>
        <taxon>Brachionidae</taxon>
        <taxon>Brachionus</taxon>
    </lineage>
</organism>
<proteinExistence type="predicted"/>
<dbReference type="EMBL" id="REGN01002929">
    <property type="protein sequence ID" value="RNA25408.1"/>
    <property type="molecule type" value="Genomic_DNA"/>
</dbReference>
<comment type="caution">
    <text evidence="2">The sequence shown here is derived from an EMBL/GenBank/DDBJ whole genome shotgun (WGS) entry which is preliminary data.</text>
</comment>
<evidence type="ECO:0000313" key="2">
    <source>
        <dbReference type="EMBL" id="RNA25408.1"/>
    </source>
</evidence>
<protein>
    <recommendedName>
        <fullName evidence="4">Secreted protein</fullName>
    </recommendedName>
</protein>
<keyword evidence="1" id="KW-0732">Signal</keyword>
<keyword evidence="3" id="KW-1185">Reference proteome</keyword>
<name>A0A3M7RQ43_BRAPC</name>